<dbReference type="Proteomes" id="UP000272833">
    <property type="component" value="Unassembled WGS sequence"/>
</dbReference>
<accession>A0A427HUC7</accession>
<comment type="caution">
    <text evidence="1">The sequence shown here is derived from an EMBL/GenBank/DDBJ whole genome shotgun (WGS) entry which is preliminary data.</text>
</comment>
<sequence>MTHAHRLTMTAESSSIDVAPHWLMRLFGAQAATFTLGDKGLEVTTKNGENYLIEATSLANEATFREGVVFSRLVLQTDCGEKVFPGLRKADGEKLFHWLRAHWLRKLAPEIEQVVRKIRALLNKGYPRQSRLDAARVMAEQALQRFQRVPEPQWVSLVWEGLDWIRFEFRKVTVAKSPNPHRLVVLLQTRLPSVSIFSALGSAATLTAIS</sequence>
<protein>
    <submittedName>
        <fullName evidence="1">Uncharacterized protein</fullName>
    </submittedName>
</protein>
<proteinExistence type="predicted"/>
<name>A0A427HUC7_ECTOL</name>
<dbReference type="AlphaFoldDB" id="A0A427HUC7"/>
<organism evidence="1 2">
    <name type="scientific">Ectopseudomonas oleovorans</name>
    <name type="common">Pseudomonas oleovorans</name>
    <dbReference type="NCBI Taxonomy" id="301"/>
    <lineage>
        <taxon>Bacteria</taxon>
        <taxon>Pseudomonadati</taxon>
        <taxon>Pseudomonadota</taxon>
        <taxon>Gammaproteobacteria</taxon>
        <taxon>Pseudomonadales</taxon>
        <taxon>Pseudomonadaceae</taxon>
        <taxon>Ectopseudomonas</taxon>
    </lineage>
</organism>
<evidence type="ECO:0000313" key="1">
    <source>
        <dbReference type="EMBL" id="RRW38582.1"/>
    </source>
</evidence>
<reference evidence="1 2" key="1">
    <citation type="submission" date="2018-10" db="EMBL/GenBank/DDBJ databases">
        <title>Transmission dynamics of multidrug resistant bacteria on intensive care unit surfaces.</title>
        <authorList>
            <person name="D'Souza A.W."/>
            <person name="Potter R.F."/>
            <person name="Wallace M."/>
            <person name="Shupe A."/>
            <person name="Patel S."/>
            <person name="Sun S."/>
            <person name="Gul D."/>
            <person name="Kwon J.H."/>
            <person name="Andleeb S."/>
            <person name="Burnham C.-A.D."/>
            <person name="Dantas G."/>
        </authorList>
    </citation>
    <scope>NUCLEOTIDE SEQUENCE [LARGE SCALE GENOMIC DNA]</scope>
    <source>
        <strain evidence="1 2">PO_271</strain>
    </source>
</reference>
<gene>
    <name evidence="1" type="ORF">EGJ44_03125</name>
</gene>
<evidence type="ECO:0000313" key="2">
    <source>
        <dbReference type="Proteomes" id="UP000272833"/>
    </source>
</evidence>
<dbReference type="EMBL" id="RHRS01000005">
    <property type="protein sequence ID" value="RRW38582.1"/>
    <property type="molecule type" value="Genomic_DNA"/>
</dbReference>